<comment type="similarity">
    <text evidence="2 6">Belongs to the peroxisomal membrane protein PXMP2/4 family.</text>
</comment>
<evidence type="ECO:0008006" key="10">
    <source>
        <dbReference type="Google" id="ProtNLM"/>
    </source>
</evidence>
<evidence type="ECO:0000313" key="8">
    <source>
        <dbReference type="EMBL" id="KAG8460711.1"/>
    </source>
</evidence>
<dbReference type="OrthoDB" id="196537at2759"/>
<feature type="compositionally biased region" description="Gly residues" evidence="7">
    <location>
        <begin position="46"/>
        <end position="76"/>
    </location>
</feature>
<sequence>MPSRHHVALVLLSALAGGGRALLLPRAALGRQRRGVAPPRACVRLSGGGNAPPGGGSGGLGGGGGGPGGGGRGGGRGGRDDDAFGAARGWIERHPIVLKATSMGVTYSLADLSAQLFSRLTNPEERLTLEARVRRNAGLGLIGLLWVGPLLTVWFEWLARVFPGAGGGAVLLRTLADQLLEVPFMISCIFFLSALAEGHDVAFAARKVRAKLLSTWRGCTVVWLPVQLVNQGLVPLHLRVYFMSFVSFFWDAYMSIAAHAPTPAR</sequence>
<evidence type="ECO:0000313" key="9">
    <source>
        <dbReference type="Proteomes" id="UP000751190"/>
    </source>
</evidence>
<dbReference type="InterPro" id="IPR007248">
    <property type="entry name" value="Mpv17_PMP22"/>
</dbReference>
<accession>A0A8J5X8G4</accession>
<evidence type="ECO:0000256" key="1">
    <source>
        <dbReference type="ARBA" id="ARBA00004141"/>
    </source>
</evidence>
<dbReference type="GO" id="GO:0005737">
    <property type="term" value="C:cytoplasm"/>
    <property type="evidence" value="ECO:0007669"/>
    <property type="project" value="TreeGrafter"/>
</dbReference>
<evidence type="ECO:0000256" key="7">
    <source>
        <dbReference type="SAM" id="MobiDB-lite"/>
    </source>
</evidence>
<keyword evidence="9" id="KW-1185">Reference proteome</keyword>
<feature type="transmembrane region" description="Helical" evidence="6">
    <location>
        <begin position="136"/>
        <end position="155"/>
    </location>
</feature>
<evidence type="ECO:0000256" key="2">
    <source>
        <dbReference type="ARBA" id="ARBA00006824"/>
    </source>
</evidence>
<keyword evidence="3 6" id="KW-0812">Transmembrane</keyword>
<gene>
    <name evidence="8" type="ORF">KFE25_010766</name>
</gene>
<evidence type="ECO:0000256" key="5">
    <source>
        <dbReference type="ARBA" id="ARBA00023136"/>
    </source>
</evidence>
<reference evidence="8" key="1">
    <citation type="submission" date="2021-05" db="EMBL/GenBank/DDBJ databases">
        <title>The genome of the haptophyte Pavlova lutheri (Diacronema luteri, Pavlovales) - a model for lipid biosynthesis in eukaryotic algae.</title>
        <authorList>
            <person name="Hulatt C.J."/>
            <person name="Posewitz M.C."/>
        </authorList>
    </citation>
    <scope>NUCLEOTIDE SEQUENCE</scope>
    <source>
        <strain evidence="8">NIVA-4/92</strain>
    </source>
</reference>
<evidence type="ECO:0000256" key="3">
    <source>
        <dbReference type="ARBA" id="ARBA00022692"/>
    </source>
</evidence>
<dbReference type="Proteomes" id="UP000751190">
    <property type="component" value="Unassembled WGS sequence"/>
</dbReference>
<keyword evidence="4 6" id="KW-1133">Transmembrane helix</keyword>
<dbReference type="GO" id="GO:0016020">
    <property type="term" value="C:membrane"/>
    <property type="evidence" value="ECO:0007669"/>
    <property type="project" value="UniProtKB-SubCell"/>
</dbReference>
<keyword evidence="5 6" id="KW-0472">Membrane</keyword>
<dbReference type="PANTHER" id="PTHR11266">
    <property type="entry name" value="PEROXISOMAL MEMBRANE PROTEIN 2, PXMP2 MPV17"/>
    <property type="match status" value="1"/>
</dbReference>
<organism evidence="8 9">
    <name type="scientific">Diacronema lutheri</name>
    <name type="common">Unicellular marine alga</name>
    <name type="synonym">Monochrysis lutheri</name>
    <dbReference type="NCBI Taxonomy" id="2081491"/>
    <lineage>
        <taxon>Eukaryota</taxon>
        <taxon>Haptista</taxon>
        <taxon>Haptophyta</taxon>
        <taxon>Pavlovophyceae</taxon>
        <taxon>Pavlovales</taxon>
        <taxon>Pavlovaceae</taxon>
        <taxon>Diacronema</taxon>
    </lineage>
</organism>
<protein>
    <recommendedName>
        <fullName evidence="10">Peroxisomal membrane protein MPV17</fullName>
    </recommendedName>
</protein>
<feature type="transmembrane region" description="Helical" evidence="6">
    <location>
        <begin position="6"/>
        <end position="24"/>
    </location>
</feature>
<dbReference type="Pfam" id="PF04117">
    <property type="entry name" value="Mpv17_PMP22"/>
    <property type="match status" value="1"/>
</dbReference>
<comment type="subcellular location">
    <subcellularLocation>
        <location evidence="1">Membrane</location>
        <topology evidence="1">Multi-pass membrane protein</topology>
    </subcellularLocation>
</comment>
<dbReference type="OMA" id="WFEWLAR"/>
<proteinExistence type="inferred from homology"/>
<name>A0A8J5X8G4_DIALT</name>
<feature type="transmembrane region" description="Helical" evidence="6">
    <location>
        <begin position="175"/>
        <end position="196"/>
    </location>
</feature>
<feature type="region of interest" description="Disordered" evidence="7">
    <location>
        <begin position="40"/>
        <end position="79"/>
    </location>
</feature>
<evidence type="ECO:0000256" key="4">
    <source>
        <dbReference type="ARBA" id="ARBA00022989"/>
    </source>
</evidence>
<dbReference type="AlphaFoldDB" id="A0A8J5X8G4"/>
<comment type="caution">
    <text evidence="8">The sequence shown here is derived from an EMBL/GenBank/DDBJ whole genome shotgun (WGS) entry which is preliminary data.</text>
</comment>
<evidence type="ECO:0000256" key="6">
    <source>
        <dbReference type="RuleBase" id="RU363053"/>
    </source>
</evidence>
<dbReference type="EMBL" id="JAGTXO010000030">
    <property type="protein sequence ID" value="KAG8460711.1"/>
    <property type="molecule type" value="Genomic_DNA"/>
</dbReference>